<name>A0A0F9IV89_9ZZZZ</name>
<dbReference type="AlphaFoldDB" id="A0A0F9IV89"/>
<gene>
    <name evidence="1" type="ORF">LCGC14_1832200</name>
</gene>
<comment type="caution">
    <text evidence="1">The sequence shown here is derived from an EMBL/GenBank/DDBJ whole genome shotgun (WGS) entry which is preliminary data.</text>
</comment>
<evidence type="ECO:0000313" key="1">
    <source>
        <dbReference type="EMBL" id="KKL97665.1"/>
    </source>
</evidence>
<reference evidence="1" key="1">
    <citation type="journal article" date="2015" name="Nature">
        <title>Complex archaea that bridge the gap between prokaryotes and eukaryotes.</title>
        <authorList>
            <person name="Spang A."/>
            <person name="Saw J.H."/>
            <person name="Jorgensen S.L."/>
            <person name="Zaremba-Niedzwiedzka K."/>
            <person name="Martijn J."/>
            <person name="Lind A.E."/>
            <person name="van Eijk R."/>
            <person name="Schleper C."/>
            <person name="Guy L."/>
            <person name="Ettema T.J."/>
        </authorList>
    </citation>
    <scope>NUCLEOTIDE SEQUENCE</scope>
</reference>
<protein>
    <recommendedName>
        <fullName evidence="2">Terminase large subunit gp17-like C-terminal domain-containing protein</fullName>
    </recommendedName>
</protein>
<dbReference type="EMBL" id="LAZR01018113">
    <property type="protein sequence ID" value="KKL97665.1"/>
    <property type="molecule type" value="Genomic_DNA"/>
</dbReference>
<sequence>MKKKKQLIDEHGKILQFDENTLTNLANVCDVFPDFYNRDPTIILPDIPTDRIRWELNCRAYIKGEPNRIEYMPMIKEMLLDPHPYKIEILARQWGKTTGFASELAYRGSTHYDYDQTYVNFELESLKTFSDNKFRKDVFAVYPLSEYIEGVSKWGSMTKVTLKTRSTIDMVTALNNWRHLQGKSNETLIVDEGQDIDWTNFDNARETLADTMGDLIIGGIGGFVDTQYHRMFMSSNQMEWKYDRGEPYKGYENMSWRRELEEQCFDKNGLVYNDAMKEIVRGKWVAKVPKNYAIHGYTISQPLNPRIPLTRRDATELYHVAESFSIEAKQEDPDTTTNNFLRNIMAVFVEGELKPITTKMILALFDKNVSLTKAADVDHHAGNVYVGIDFGGGGKTIIWIWQCLDDKGPIFKLLWVEKVETNDFRKQTEIAINLIDAYEATKVIADANPAQQCQPLQQHFGRRVIRNSYQVRPEKPIPTRLEMQKLRREMRYLIDRTFSIDRIIDLIRYGYKDAGVTLPRMILPGADMAKVKWIIPQFTCIEGTEENLKSTGQTYIKYSHKDSEPDDALQACNYAYIAWYLGRSSGKVEFFDLKPKDPYQDGYSETQRAI</sequence>
<organism evidence="1">
    <name type="scientific">marine sediment metagenome</name>
    <dbReference type="NCBI Taxonomy" id="412755"/>
    <lineage>
        <taxon>unclassified sequences</taxon>
        <taxon>metagenomes</taxon>
        <taxon>ecological metagenomes</taxon>
    </lineage>
</organism>
<proteinExistence type="predicted"/>
<dbReference type="InterPro" id="IPR027417">
    <property type="entry name" value="P-loop_NTPase"/>
</dbReference>
<evidence type="ECO:0008006" key="2">
    <source>
        <dbReference type="Google" id="ProtNLM"/>
    </source>
</evidence>
<accession>A0A0F9IV89</accession>
<dbReference type="Gene3D" id="3.40.50.300">
    <property type="entry name" value="P-loop containing nucleotide triphosphate hydrolases"/>
    <property type="match status" value="1"/>
</dbReference>